<feature type="binding site" evidence="2">
    <location>
        <position position="307"/>
    </location>
    <ligand>
        <name>Zn(2+)</name>
        <dbReference type="ChEBI" id="CHEBI:29105"/>
    </ligand>
</feature>
<dbReference type="Proteomes" id="UP000005801">
    <property type="component" value="Unassembled WGS sequence"/>
</dbReference>
<keyword evidence="2" id="KW-0547">Nucleotide-binding</keyword>
<dbReference type="AlphaFoldDB" id="A6GEY2"/>
<evidence type="ECO:0000256" key="2">
    <source>
        <dbReference type="HAMAP-Rule" id="MF_01820"/>
    </source>
</evidence>
<keyword evidence="1 2" id="KW-0690">Ribosome biogenesis</keyword>
<dbReference type="SUPFAM" id="SSF52540">
    <property type="entry name" value="P-loop containing nucleoside triphosphate hydrolases"/>
    <property type="match status" value="1"/>
</dbReference>
<keyword evidence="2" id="KW-0694">RNA-binding</keyword>
<dbReference type="OrthoDB" id="9809485at2"/>
<dbReference type="InterPro" id="IPR004881">
    <property type="entry name" value="Ribosome_biogen_GTPase_RsgA"/>
</dbReference>
<keyword evidence="2" id="KW-0342">GTP-binding</keyword>
<keyword evidence="2" id="KW-0479">Metal-binding</keyword>
<keyword evidence="2" id="KW-0862">Zinc</keyword>
<sequence length="374" mass="40472">MGFAPRFAEEFELHATPGSLPARVVRVDAQGCTVLAVPNGGEAVELHVHVPKRLARKRAPAVGDWAIVRTKGKGGERDGDFVVRKLLERATSLTRRAAGSSGRAQVLAANLDRVLVCSSLDRDFKLTRLERWLSLVHEGGAEPVVVLTKAGLVDEATRARRVEAAREVALGVSVIAVDRFTGVGLDALDACVLRAVEEDASSWAPTLALVGSSGVGKSTLLNYLCELAGGEGAMATGSISSAHGKGRHTTSHRELVALPERDGLRALLIDTPGLREVGLWGEGEGVDKTFAEIGALARGCRFGDCQHAGEPGCAVRAAVDEGRLEGRRLEAYRRLVDERETTARRANEHERRRHERRFAKEVRRTIRIKRGRED</sequence>
<dbReference type="GO" id="GO:0005525">
    <property type="term" value="F:GTP binding"/>
    <property type="evidence" value="ECO:0007669"/>
    <property type="project" value="UniProtKB-UniRule"/>
</dbReference>
<name>A6GEY2_9BACT</name>
<dbReference type="GO" id="GO:0046872">
    <property type="term" value="F:metal ion binding"/>
    <property type="evidence" value="ECO:0007669"/>
    <property type="project" value="UniProtKB-KW"/>
</dbReference>
<dbReference type="Gene3D" id="3.40.50.300">
    <property type="entry name" value="P-loop containing nucleotide triphosphate hydrolases"/>
    <property type="match status" value="1"/>
</dbReference>
<keyword evidence="2" id="KW-0378">Hydrolase</keyword>
<dbReference type="EC" id="3.6.1.-" evidence="2"/>
<dbReference type="HAMAP" id="MF_01820">
    <property type="entry name" value="GTPase_RsgA"/>
    <property type="match status" value="1"/>
</dbReference>
<comment type="subunit">
    <text evidence="2">Monomer. Associates with 30S ribosomal subunit, binds 16S rRNA.</text>
</comment>
<evidence type="ECO:0000256" key="1">
    <source>
        <dbReference type="ARBA" id="ARBA00022517"/>
    </source>
</evidence>
<organism evidence="4 5">
    <name type="scientific">Plesiocystis pacifica SIR-1</name>
    <dbReference type="NCBI Taxonomy" id="391625"/>
    <lineage>
        <taxon>Bacteria</taxon>
        <taxon>Pseudomonadati</taxon>
        <taxon>Myxococcota</taxon>
        <taxon>Polyangia</taxon>
        <taxon>Nannocystales</taxon>
        <taxon>Nannocystaceae</taxon>
        <taxon>Plesiocystis</taxon>
    </lineage>
</organism>
<dbReference type="Gene3D" id="1.10.40.50">
    <property type="entry name" value="Probable gtpase engc, domain 3"/>
    <property type="match status" value="1"/>
</dbReference>
<dbReference type="PANTHER" id="PTHR32120:SF10">
    <property type="entry name" value="SMALL RIBOSOMAL SUBUNIT BIOGENESIS GTPASE RSGA"/>
    <property type="match status" value="1"/>
</dbReference>
<feature type="binding site" evidence="2">
    <location>
        <position position="305"/>
    </location>
    <ligand>
        <name>Zn(2+)</name>
        <dbReference type="ChEBI" id="CHEBI:29105"/>
    </ligand>
</feature>
<dbReference type="GO" id="GO:0042274">
    <property type="term" value="P:ribosomal small subunit biogenesis"/>
    <property type="evidence" value="ECO:0007669"/>
    <property type="project" value="UniProtKB-UniRule"/>
</dbReference>
<gene>
    <name evidence="2" type="primary">rsgA</name>
    <name evidence="4" type="ORF">PPSIR1_28971</name>
</gene>
<dbReference type="CDD" id="cd01854">
    <property type="entry name" value="YjeQ_EngC"/>
    <property type="match status" value="1"/>
</dbReference>
<accession>A6GEY2</accession>
<dbReference type="PRINTS" id="PR00326">
    <property type="entry name" value="GTP1OBG"/>
</dbReference>
<reference evidence="4 5" key="1">
    <citation type="submission" date="2007-06" db="EMBL/GenBank/DDBJ databases">
        <authorList>
            <person name="Shimkets L."/>
            <person name="Ferriera S."/>
            <person name="Johnson J."/>
            <person name="Kravitz S."/>
            <person name="Beeson K."/>
            <person name="Sutton G."/>
            <person name="Rogers Y.-H."/>
            <person name="Friedman R."/>
            <person name="Frazier M."/>
            <person name="Venter J.C."/>
        </authorList>
    </citation>
    <scope>NUCLEOTIDE SEQUENCE [LARGE SCALE GENOMIC DNA]</scope>
    <source>
        <strain evidence="4 5">SIR-1</strain>
    </source>
</reference>
<dbReference type="PROSITE" id="PS50936">
    <property type="entry name" value="ENGC_GTPASE"/>
    <property type="match status" value="1"/>
</dbReference>
<comment type="cofactor">
    <cofactor evidence="2">
        <name>Zn(2+)</name>
        <dbReference type="ChEBI" id="CHEBI:29105"/>
    </cofactor>
    <text evidence="2">Binds 1 zinc ion per subunit.</text>
</comment>
<dbReference type="Pfam" id="PF03193">
    <property type="entry name" value="RsgA_GTPase"/>
    <property type="match status" value="1"/>
</dbReference>
<feature type="binding site" evidence="2">
    <location>
        <position position="313"/>
    </location>
    <ligand>
        <name>Zn(2+)</name>
        <dbReference type="ChEBI" id="CHEBI:29105"/>
    </ligand>
</feature>
<dbReference type="EMBL" id="ABCS01000087">
    <property type="protein sequence ID" value="EDM75574.1"/>
    <property type="molecule type" value="Genomic_DNA"/>
</dbReference>
<comment type="caution">
    <text evidence="4">The sequence shown here is derived from an EMBL/GenBank/DDBJ whole genome shotgun (WGS) entry which is preliminary data.</text>
</comment>
<comment type="caution">
    <text evidence="2">Lacks conserved residue(s) required for the propagation of feature annotation.</text>
</comment>
<dbReference type="STRING" id="391625.PPSIR1_28971"/>
<dbReference type="InterPro" id="IPR006073">
    <property type="entry name" value="GTP-bd"/>
</dbReference>
<dbReference type="RefSeq" id="WP_006975272.1">
    <property type="nucleotide sequence ID" value="NZ_ABCS01000087.1"/>
</dbReference>
<protein>
    <recommendedName>
        <fullName evidence="2">Small ribosomal subunit biogenesis GTPase RsgA</fullName>
        <ecNumber evidence="2">3.6.1.-</ecNumber>
    </recommendedName>
</protein>
<feature type="binding site" evidence="2">
    <location>
        <begin position="211"/>
        <end position="219"/>
    </location>
    <ligand>
        <name>GTP</name>
        <dbReference type="ChEBI" id="CHEBI:37565"/>
    </ligand>
</feature>
<keyword evidence="5" id="KW-1185">Reference proteome</keyword>
<evidence type="ECO:0000313" key="4">
    <source>
        <dbReference type="EMBL" id="EDM75574.1"/>
    </source>
</evidence>
<dbReference type="InterPro" id="IPR027417">
    <property type="entry name" value="P-loop_NTPase"/>
</dbReference>
<dbReference type="NCBIfam" id="TIGR00157">
    <property type="entry name" value="ribosome small subunit-dependent GTPase A"/>
    <property type="match status" value="1"/>
</dbReference>
<comment type="subcellular location">
    <subcellularLocation>
        <location evidence="2">Cytoplasm</location>
    </subcellularLocation>
</comment>
<proteinExistence type="inferred from homology"/>
<comment type="function">
    <text evidence="2">One of several proteins that assist in the late maturation steps of the functional core of the 30S ribosomal subunit. Helps release RbfA from mature subunits. May play a role in the assembly of ribosomal proteins into the subunit. Circularly permuted GTPase that catalyzes slow GTP hydrolysis, GTPase activity is stimulated by the 30S ribosomal subunit.</text>
</comment>
<dbReference type="InterPro" id="IPR010914">
    <property type="entry name" value="RsgA_GTPase_dom"/>
</dbReference>
<dbReference type="PANTHER" id="PTHR32120">
    <property type="entry name" value="SMALL RIBOSOMAL SUBUNIT BIOGENESIS GTPASE RSGA"/>
    <property type="match status" value="1"/>
</dbReference>
<feature type="domain" description="EngC GTPase" evidence="3">
    <location>
        <begin position="109"/>
        <end position="275"/>
    </location>
</feature>
<keyword evidence="2" id="KW-0699">rRNA-binding</keyword>
<dbReference type="GO" id="GO:0005737">
    <property type="term" value="C:cytoplasm"/>
    <property type="evidence" value="ECO:0007669"/>
    <property type="project" value="UniProtKB-SubCell"/>
</dbReference>
<dbReference type="GO" id="GO:0003924">
    <property type="term" value="F:GTPase activity"/>
    <property type="evidence" value="ECO:0007669"/>
    <property type="project" value="UniProtKB-UniRule"/>
</dbReference>
<dbReference type="eggNOG" id="COG1162">
    <property type="taxonomic scope" value="Bacteria"/>
</dbReference>
<keyword evidence="2" id="KW-0963">Cytoplasm</keyword>
<evidence type="ECO:0000259" key="3">
    <source>
        <dbReference type="PROSITE" id="PS50936"/>
    </source>
</evidence>
<comment type="similarity">
    <text evidence="2">Belongs to the TRAFAC class YlqF/YawG GTPase family. RsgA subfamily.</text>
</comment>
<feature type="binding site" evidence="2">
    <location>
        <position position="300"/>
    </location>
    <ligand>
        <name>Zn(2+)</name>
        <dbReference type="ChEBI" id="CHEBI:29105"/>
    </ligand>
</feature>
<evidence type="ECO:0000313" key="5">
    <source>
        <dbReference type="Proteomes" id="UP000005801"/>
    </source>
</evidence>
<dbReference type="GO" id="GO:0019843">
    <property type="term" value="F:rRNA binding"/>
    <property type="evidence" value="ECO:0007669"/>
    <property type="project" value="UniProtKB-KW"/>
</dbReference>